<dbReference type="PANTHER" id="PTHR11848:SF263">
    <property type="entry name" value="PROTEIN DECAPENTAPLEGIC"/>
    <property type="match status" value="1"/>
</dbReference>
<dbReference type="InterPro" id="IPR017948">
    <property type="entry name" value="TGFb_CS"/>
</dbReference>
<evidence type="ECO:0000313" key="14">
    <source>
        <dbReference type="EMBL" id="CAH1123688.1"/>
    </source>
</evidence>
<evidence type="ECO:0000256" key="6">
    <source>
        <dbReference type="ARBA" id="ARBA00022782"/>
    </source>
</evidence>
<gene>
    <name evidence="14" type="ORF">CEUTPL_LOCUS2683</name>
</gene>
<dbReference type="SUPFAM" id="SSF57501">
    <property type="entry name" value="Cystine-knot cytokines"/>
    <property type="match status" value="1"/>
</dbReference>
<feature type="region of interest" description="Disordered" evidence="11">
    <location>
        <begin position="252"/>
        <end position="287"/>
    </location>
</feature>
<evidence type="ECO:0000256" key="7">
    <source>
        <dbReference type="ARBA" id="ARBA00023030"/>
    </source>
</evidence>
<evidence type="ECO:0000256" key="10">
    <source>
        <dbReference type="RuleBase" id="RU000354"/>
    </source>
</evidence>
<protein>
    <recommendedName>
        <fullName evidence="13">TGF-beta family profile domain-containing protein</fullName>
    </recommendedName>
</protein>
<evidence type="ECO:0000259" key="13">
    <source>
        <dbReference type="SMART" id="SM00204"/>
    </source>
</evidence>
<dbReference type="GO" id="GO:0030154">
    <property type="term" value="P:cell differentiation"/>
    <property type="evidence" value="ECO:0007669"/>
    <property type="project" value="UniProtKB-KW"/>
</dbReference>
<dbReference type="GO" id="GO:0005125">
    <property type="term" value="F:cytokine activity"/>
    <property type="evidence" value="ECO:0007669"/>
    <property type="project" value="TreeGrafter"/>
</dbReference>
<feature type="compositionally biased region" description="Basic residues" evidence="11">
    <location>
        <begin position="268"/>
        <end position="281"/>
    </location>
</feature>
<dbReference type="Proteomes" id="UP001152799">
    <property type="component" value="Chromosome 11"/>
</dbReference>
<feature type="chain" id="PRO_5040429823" description="TGF-beta family profile domain-containing protein" evidence="12">
    <location>
        <begin position="33"/>
        <end position="391"/>
    </location>
</feature>
<dbReference type="GO" id="GO:0051094">
    <property type="term" value="P:positive regulation of developmental process"/>
    <property type="evidence" value="ECO:0007669"/>
    <property type="project" value="UniProtKB-ARBA"/>
</dbReference>
<keyword evidence="9" id="KW-0325">Glycoprotein</keyword>
<keyword evidence="7 10" id="KW-0339">Growth factor</keyword>
<dbReference type="Gene3D" id="2.60.120.970">
    <property type="match status" value="1"/>
</dbReference>
<sequence length="391" mass="45165">MVTDHDCPIMKFGNSCWLAWLAILECCCIASGADSYPKEHIKEIESNLLSLFGFKGRPQKVDRSKMVVPEEMIRLYEMQSGMKFATSNIPKRAPYLTSANTVRSFVHVESPIDRRFQSSNKFRLMFEPTIPKEEAFQHAELALKRISLPKHSNKDPYLRIVVEEILKPGIKSKHGPIKRVIESKHVDTTKNTTLKLDLTEAVQRWIKNPKDNHGIIITILDNSKRNHVRLRRSLNDDELTWMNHQPILYTYTDDKKNSPPDIKELSRRVQRSKRAARRGGRRKDDHHSDCMRHKMYVDFEDVGWNDWIVAPPGYDAFYCQGECRFPLADHLNTTNHAIVQTLMNSMSPMTVPKACCVPTELNSISMLYMDVDNKVVLKNYKEMVVTSCGCR</sequence>
<evidence type="ECO:0000256" key="5">
    <source>
        <dbReference type="ARBA" id="ARBA00022729"/>
    </source>
</evidence>
<dbReference type="Pfam" id="PF00019">
    <property type="entry name" value="TGF_beta"/>
    <property type="match status" value="1"/>
</dbReference>
<dbReference type="FunFam" id="2.10.90.10:FF:000103">
    <property type="entry name" value="Bone morphogenetic protein 16"/>
    <property type="match status" value="1"/>
</dbReference>
<dbReference type="AlphaFoldDB" id="A0A9P0DCG3"/>
<feature type="signal peptide" evidence="12">
    <location>
        <begin position="1"/>
        <end position="32"/>
    </location>
</feature>
<dbReference type="Gene3D" id="2.10.90.10">
    <property type="entry name" value="Cystine-knot cytokines"/>
    <property type="match status" value="1"/>
</dbReference>
<organism evidence="14 15">
    <name type="scientific">Ceutorhynchus assimilis</name>
    <name type="common">cabbage seed weevil</name>
    <dbReference type="NCBI Taxonomy" id="467358"/>
    <lineage>
        <taxon>Eukaryota</taxon>
        <taxon>Metazoa</taxon>
        <taxon>Ecdysozoa</taxon>
        <taxon>Arthropoda</taxon>
        <taxon>Hexapoda</taxon>
        <taxon>Insecta</taxon>
        <taxon>Pterygota</taxon>
        <taxon>Neoptera</taxon>
        <taxon>Endopterygota</taxon>
        <taxon>Coleoptera</taxon>
        <taxon>Polyphaga</taxon>
        <taxon>Cucujiformia</taxon>
        <taxon>Curculionidae</taxon>
        <taxon>Ceutorhynchinae</taxon>
        <taxon>Ceutorhynchus</taxon>
    </lineage>
</organism>
<keyword evidence="5 12" id="KW-0732">Signal</keyword>
<name>A0A9P0DCG3_9CUCU</name>
<dbReference type="PANTHER" id="PTHR11848">
    <property type="entry name" value="TGF-BETA FAMILY"/>
    <property type="match status" value="1"/>
</dbReference>
<evidence type="ECO:0000313" key="15">
    <source>
        <dbReference type="Proteomes" id="UP001152799"/>
    </source>
</evidence>
<keyword evidence="15" id="KW-1185">Reference proteome</keyword>
<evidence type="ECO:0000256" key="2">
    <source>
        <dbReference type="ARBA" id="ARBA00006656"/>
    </source>
</evidence>
<dbReference type="InterPro" id="IPR001111">
    <property type="entry name" value="TGF-b_propeptide"/>
</dbReference>
<dbReference type="GO" id="GO:0005615">
    <property type="term" value="C:extracellular space"/>
    <property type="evidence" value="ECO:0007669"/>
    <property type="project" value="TreeGrafter"/>
</dbReference>
<evidence type="ECO:0000256" key="9">
    <source>
        <dbReference type="ARBA" id="ARBA00023180"/>
    </source>
</evidence>
<dbReference type="SMART" id="SM00204">
    <property type="entry name" value="TGFB"/>
    <property type="match status" value="1"/>
</dbReference>
<dbReference type="EMBL" id="OU892287">
    <property type="protein sequence ID" value="CAH1123688.1"/>
    <property type="molecule type" value="Genomic_DNA"/>
</dbReference>
<comment type="subcellular location">
    <subcellularLocation>
        <location evidence="1">Secreted</location>
    </subcellularLocation>
</comment>
<feature type="domain" description="TGF-beta family profile" evidence="13">
    <location>
        <begin position="290"/>
        <end position="391"/>
    </location>
</feature>
<keyword evidence="3" id="KW-0217">Developmental protein</keyword>
<feature type="compositionally biased region" description="Basic and acidic residues" evidence="11">
    <location>
        <begin position="252"/>
        <end position="267"/>
    </location>
</feature>
<dbReference type="GO" id="GO:0008083">
    <property type="term" value="F:growth factor activity"/>
    <property type="evidence" value="ECO:0007669"/>
    <property type="project" value="UniProtKB-KW"/>
</dbReference>
<keyword evidence="8" id="KW-1015">Disulfide bond</keyword>
<reference evidence="14" key="1">
    <citation type="submission" date="2022-01" db="EMBL/GenBank/DDBJ databases">
        <authorList>
            <person name="King R."/>
        </authorList>
    </citation>
    <scope>NUCLEOTIDE SEQUENCE</scope>
</reference>
<dbReference type="InterPro" id="IPR029034">
    <property type="entry name" value="Cystine-knot_cytokine"/>
</dbReference>
<comment type="similarity">
    <text evidence="2 10">Belongs to the TGF-beta family.</text>
</comment>
<keyword evidence="6" id="KW-0221">Differentiation</keyword>
<dbReference type="GO" id="GO:0051240">
    <property type="term" value="P:positive regulation of multicellular organismal process"/>
    <property type="evidence" value="ECO:0007669"/>
    <property type="project" value="UniProtKB-ARBA"/>
</dbReference>
<accession>A0A9P0DCG3</accession>
<evidence type="ECO:0000256" key="3">
    <source>
        <dbReference type="ARBA" id="ARBA00022473"/>
    </source>
</evidence>
<evidence type="ECO:0000256" key="1">
    <source>
        <dbReference type="ARBA" id="ARBA00004613"/>
    </source>
</evidence>
<dbReference type="PROSITE" id="PS00250">
    <property type="entry name" value="TGF_BETA_1"/>
    <property type="match status" value="1"/>
</dbReference>
<keyword evidence="4" id="KW-0964">Secreted</keyword>
<evidence type="ECO:0000256" key="8">
    <source>
        <dbReference type="ARBA" id="ARBA00023157"/>
    </source>
</evidence>
<dbReference type="Pfam" id="PF00688">
    <property type="entry name" value="TGFb_propeptide"/>
    <property type="match status" value="1"/>
</dbReference>
<dbReference type="InterPro" id="IPR015615">
    <property type="entry name" value="TGF-beta-rel"/>
</dbReference>
<evidence type="ECO:0000256" key="4">
    <source>
        <dbReference type="ARBA" id="ARBA00022525"/>
    </source>
</evidence>
<dbReference type="OrthoDB" id="5987191at2759"/>
<dbReference type="InterPro" id="IPR001839">
    <property type="entry name" value="TGF-b_C"/>
</dbReference>
<evidence type="ECO:0000256" key="12">
    <source>
        <dbReference type="SAM" id="SignalP"/>
    </source>
</evidence>
<proteinExistence type="inferred from homology"/>
<evidence type="ECO:0000256" key="11">
    <source>
        <dbReference type="SAM" id="MobiDB-lite"/>
    </source>
</evidence>